<keyword evidence="8" id="KW-0325">Glycoprotein</keyword>
<keyword evidence="4 9" id="KW-0106">Calcium</keyword>
<proteinExistence type="predicted"/>
<feature type="compositionally biased region" description="Polar residues" evidence="10">
    <location>
        <begin position="998"/>
        <end position="1020"/>
    </location>
</feature>
<dbReference type="GO" id="GO:0005509">
    <property type="term" value="F:calcium ion binding"/>
    <property type="evidence" value="ECO:0007669"/>
    <property type="project" value="UniProtKB-UniRule"/>
</dbReference>
<evidence type="ECO:0000256" key="10">
    <source>
        <dbReference type="SAM" id="MobiDB-lite"/>
    </source>
</evidence>
<dbReference type="CDD" id="cd11304">
    <property type="entry name" value="Cadherin_repeat"/>
    <property type="match status" value="7"/>
</dbReference>
<evidence type="ECO:0000256" key="1">
    <source>
        <dbReference type="ARBA" id="ARBA00004167"/>
    </source>
</evidence>
<protein>
    <recommendedName>
        <fullName evidence="13">Cadherin domain-containing protein</fullName>
    </recommendedName>
</protein>
<dbReference type="PROSITE" id="PS51257">
    <property type="entry name" value="PROKAR_LIPOPROTEIN"/>
    <property type="match status" value="1"/>
</dbReference>
<dbReference type="OrthoDB" id="6252479at2759"/>
<evidence type="ECO:0000256" key="2">
    <source>
        <dbReference type="ARBA" id="ARBA00022692"/>
    </source>
</evidence>
<dbReference type="SMART" id="SM00112">
    <property type="entry name" value="CA"/>
    <property type="match status" value="7"/>
</dbReference>
<keyword evidence="15" id="KW-1185">Reference proteome</keyword>
<dbReference type="GO" id="GO:0007156">
    <property type="term" value="P:homophilic cell adhesion via plasma membrane adhesion molecules"/>
    <property type="evidence" value="ECO:0007669"/>
    <property type="project" value="InterPro"/>
</dbReference>
<dbReference type="PROSITE" id="PS50268">
    <property type="entry name" value="CADHERIN_2"/>
    <property type="match status" value="7"/>
</dbReference>
<dbReference type="InterPro" id="IPR020894">
    <property type="entry name" value="Cadherin_CS"/>
</dbReference>
<feature type="domain" description="Cadherin" evidence="13">
    <location>
        <begin position="21"/>
        <end position="128"/>
    </location>
</feature>
<dbReference type="STRING" id="282301.A0A267FZ13"/>
<accession>A0A267FZ13</accession>
<keyword evidence="3" id="KW-0677">Repeat</keyword>
<comment type="subcellular location">
    <subcellularLocation>
        <location evidence="1">Membrane</location>
        <topology evidence="1">Single-pass membrane protein</topology>
    </subcellularLocation>
</comment>
<evidence type="ECO:0000256" key="4">
    <source>
        <dbReference type="ARBA" id="ARBA00022837"/>
    </source>
</evidence>
<dbReference type="InterPro" id="IPR013164">
    <property type="entry name" value="Cadherin_N"/>
</dbReference>
<keyword evidence="2 11" id="KW-0812">Transmembrane</keyword>
<evidence type="ECO:0000259" key="13">
    <source>
        <dbReference type="PROSITE" id="PS50268"/>
    </source>
</evidence>
<gene>
    <name evidence="14" type="ORF">BOX15_Mlig005764g2</name>
</gene>
<sequence>MKLCCLFLTALGFLACLKVSSALFLEFFINEELPVNSEFGNVKTAYFDSQGIDTGTAKFSLFQATQKYRKLFAINSTNGVLRVNQRVDREQLCDKIPLCSIKFNVLHTTHEVAIKVNILDINDCTPKFPSEPVVVVEIRENNQEGYAVPIAAAHDPDLGRNGSVMYKLQNLGAPFVLRPSQEDGQLFIEASQRLDREQQDSYNMTLLASDHGSPPRTGSIQVQVRVTDVNDNSPEFVKSLFSPKLPILETAPVNSLVLTLAAADKDSGSYGQVIFDFAPELSVGGAERRQQQRLARLQFQVTPDGRVILKKPLDYDRMDKKSIVFLVIARDNSKEVNDRRTSTATVSVSISDHNDEPPSVEVCSPTGRCPGVGSVKEGQPVGARVAMVIVRDPDTNDRVSCAVNDGSGGTAASSFFELVSKTGSSEPRMEGSVNVWTYYLATKLRLDREHTPKLCFRILCSDSAGLSSTAHGHCVDISDINDNPPILLRAIQLNAMEEDSSLRPIGRLTDFLTDADEGVNAKLNFSLDAAATEPEAGATFSVDAVSGLVTPLRTLDRERRSEYLLKVRVSDNGEPARSVTVDVAIAVLDINDHAPEFESCSSIQLRLLENRPPPALVGRLTARDADWSNNGNGRVQYRLEKSAESSAFDIDRQTGEIRAVAALDRELRSHYSFRVLAEDQPQQRGLQLTGTCHVTITVDDVNDNAPSLRIDPPEFPAEFVVNQLEPGHRIGHVVAEDPDEGINQKVVYELLNSSDQRFSVHSDTGSILVSQPLHNIRQQLPGQSTHSIKLPLRIRACDLGQPRMCSQPVEYRAEIPAQTAADAAFRGGDSSLTNGRSPHNVNNYGNGSLLGFSNESVIICLVVTLLLLVAACFAIVCLIVRRRASAAALNSRTAAAAGAAGAACGTGTLQAGRLATEVDPDSVHAKMIDQQSPYYCPPTYKTNFNVEDDYGAYSSAQQLQHQQQMLQLNKLKHATVTRDRLYSSASLSLGGATDSELPRQSTVAVSSRRQPLSQHYQTLDSSSQQQHQPSQGQKKQTLQQQQQPMSHRYYEIEGRGGVGGNRAVLSTPQPRRQSHTLPRGGFSVDGKSAGFPLQQTQQQQLHAMQQRAPFSPYTEASFV</sequence>
<keyword evidence="12" id="KW-0732">Signal</keyword>
<keyword evidence="7 11" id="KW-0472">Membrane</keyword>
<dbReference type="PROSITE" id="PS00232">
    <property type="entry name" value="CADHERIN_1"/>
    <property type="match status" value="3"/>
</dbReference>
<evidence type="ECO:0000256" key="7">
    <source>
        <dbReference type="ARBA" id="ARBA00023136"/>
    </source>
</evidence>
<dbReference type="EMBL" id="NIVC01000702">
    <property type="protein sequence ID" value="PAA78202.1"/>
    <property type="molecule type" value="Genomic_DNA"/>
</dbReference>
<feature type="domain" description="Cadherin" evidence="13">
    <location>
        <begin position="513"/>
        <end position="597"/>
    </location>
</feature>
<dbReference type="SUPFAM" id="SSF49313">
    <property type="entry name" value="Cadherin-like"/>
    <property type="match status" value="7"/>
</dbReference>
<evidence type="ECO:0000256" key="12">
    <source>
        <dbReference type="SAM" id="SignalP"/>
    </source>
</evidence>
<dbReference type="InterPro" id="IPR002126">
    <property type="entry name" value="Cadherin-like_dom"/>
</dbReference>
<feature type="domain" description="Cadherin" evidence="13">
    <location>
        <begin position="599"/>
        <end position="715"/>
    </location>
</feature>
<keyword evidence="5" id="KW-0130">Cell adhesion</keyword>
<evidence type="ECO:0000256" key="6">
    <source>
        <dbReference type="ARBA" id="ARBA00022989"/>
    </source>
</evidence>
<feature type="domain" description="Cadherin" evidence="13">
    <location>
        <begin position="247"/>
        <end position="360"/>
    </location>
</feature>
<reference evidence="14 15" key="1">
    <citation type="submission" date="2017-06" db="EMBL/GenBank/DDBJ databases">
        <title>A platform for efficient transgenesis in Macrostomum lignano, a flatworm model organism for stem cell research.</title>
        <authorList>
            <person name="Berezikov E."/>
        </authorList>
    </citation>
    <scope>NUCLEOTIDE SEQUENCE [LARGE SCALE GENOMIC DNA]</scope>
    <source>
        <strain evidence="14">DV1</strain>
        <tissue evidence="14">Whole organism</tissue>
    </source>
</reference>
<dbReference type="PANTHER" id="PTHR24028">
    <property type="entry name" value="CADHERIN-87A"/>
    <property type="match status" value="1"/>
</dbReference>
<comment type="caution">
    <text evidence="14">The sequence shown here is derived from an EMBL/GenBank/DDBJ whole genome shotgun (WGS) entry which is preliminary data.</text>
</comment>
<evidence type="ECO:0000256" key="8">
    <source>
        <dbReference type="ARBA" id="ARBA00023180"/>
    </source>
</evidence>
<evidence type="ECO:0000256" key="5">
    <source>
        <dbReference type="ARBA" id="ARBA00022889"/>
    </source>
</evidence>
<evidence type="ECO:0000313" key="14">
    <source>
        <dbReference type="EMBL" id="PAA78202.1"/>
    </source>
</evidence>
<feature type="domain" description="Cadherin" evidence="13">
    <location>
        <begin position="374"/>
        <end position="487"/>
    </location>
</feature>
<keyword evidence="6 11" id="KW-1133">Transmembrane helix</keyword>
<dbReference type="Gene3D" id="2.60.40.60">
    <property type="entry name" value="Cadherins"/>
    <property type="match status" value="7"/>
</dbReference>
<feature type="domain" description="Cadherin" evidence="13">
    <location>
        <begin position="130"/>
        <end position="236"/>
    </location>
</feature>
<organism evidence="14 15">
    <name type="scientific">Macrostomum lignano</name>
    <dbReference type="NCBI Taxonomy" id="282301"/>
    <lineage>
        <taxon>Eukaryota</taxon>
        <taxon>Metazoa</taxon>
        <taxon>Spiralia</taxon>
        <taxon>Lophotrochozoa</taxon>
        <taxon>Platyhelminthes</taxon>
        <taxon>Rhabditophora</taxon>
        <taxon>Macrostomorpha</taxon>
        <taxon>Macrostomida</taxon>
        <taxon>Macrostomidae</taxon>
        <taxon>Macrostomum</taxon>
    </lineage>
</organism>
<feature type="transmembrane region" description="Helical" evidence="11">
    <location>
        <begin position="856"/>
        <end position="880"/>
    </location>
</feature>
<dbReference type="Pfam" id="PF08266">
    <property type="entry name" value="Cadherin_2"/>
    <property type="match status" value="1"/>
</dbReference>
<evidence type="ECO:0000256" key="11">
    <source>
        <dbReference type="SAM" id="Phobius"/>
    </source>
</evidence>
<dbReference type="GO" id="GO:0005886">
    <property type="term" value="C:plasma membrane"/>
    <property type="evidence" value="ECO:0007669"/>
    <property type="project" value="InterPro"/>
</dbReference>
<name>A0A267FZ13_9PLAT</name>
<feature type="chain" id="PRO_5012017846" description="Cadherin domain-containing protein" evidence="12">
    <location>
        <begin position="23"/>
        <end position="1119"/>
    </location>
</feature>
<dbReference type="InterPro" id="IPR015919">
    <property type="entry name" value="Cadherin-like_sf"/>
</dbReference>
<dbReference type="Pfam" id="PF00028">
    <property type="entry name" value="Cadherin"/>
    <property type="match status" value="4"/>
</dbReference>
<feature type="compositionally biased region" description="Low complexity" evidence="10">
    <location>
        <begin position="1021"/>
        <end position="1043"/>
    </location>
</feature>
<evidence type="ECO:0000313" key="15">
    <source>
        <dbReference type="Proteomes" id="UP000215902"/>
    </source>
</evidence>
<dbReference type="FunFam" id="2.60.40.60:FF:000092">
    <property type="entry name" value="Protocadherin 8"/>
    <property type="match status" value="1"/>
</dbReference>
<dbReference type="PANTHER" id="PTHR24028:SF146">
    <property type="entry name" value="CADHERIN 96CB, ISOFORM D-RELATED"/>
    <property type="match status" value="1"/>
</dbReference>
<feature type="domain" description="Cadherin" evidence="13">
    <location>
        <begin position="720"/>
        <end position="802"/>
    </location>
</feature>
<dbReference type="FunFam" id="2.60.40.60:FF:000020">
    <property type="entry name" value="Dachsous cadherin-related 1b"/>
    <property type="match status" value="1"/>
</dbReference>
<feature type="region of interest" description="Disordered" evidence="10">
    <location>
        <begin position="1067"/>
        <end position="1089"/>
    </location>
</feature>
<dbReference type="AlphaFoldDB" id="A0A267FZ13"/>
<dbReference type="PRINTS" id="PR00205">
    <property type="entry name" value="CADHERIN"/>
</dbReference>
<feature type="region of interest" description="Disordered" evidence="10">
    <location>
        <begin position="988"/>
        <end position="1045"/>
    </location>
</feature>
<feature type="signal peptide" evidence="12">
    <location>
        <begin position="1"/>
        <end position="22"/>
    </location>
</feature>
<dbReference type="InterPro" id="IPR050174">
    <property type="entry name" value="Protocadherin/Cadherin-CA"/>
</dbReference>
<evidence type="ECO:0000256" key="9">
    <source>
        <dbReference type="PROSITE-ProRule" id="PRU00043"/>
    </source>
</evidence>
<dbReference type="Proteomes" id="UP000215902">
    <property type="component" value="Unassembled WGS sequence"/>
</dbReference>
<evidence type="ECO:0000256" key="3">
    <source>
        <dbReference type="ARBA" id="ARBA00022737"/>
    </source>
</evidence>